<dbReference type="PANTHER" id="PTHR30126">
    <property type="entry name" value="HTH-TYPE TRANSCRIPTIONAL REGULATOR"/>
    <property type="match status" value="1"/>
</dbReference>
<dbReference type="Pfam" id="PF00126">
    <property type="entry name" value="HTH_1"/>
    <property type="match status" value="1"/>
</dbReference>
<comment type="function">
    <text evidence="1">NodD regulates the expression of the nodABCFE genes which encode other nodulation proteins. NodD is also a negative regulator of its own expression. Binds flavonoids as inducers.</text>
</comment>
<dbReference type="PRINTS" id="PR00039">
    <property type="entry name" value="HTHLYSR"/>
</dbReference>
<dbReference type="RefSeq" id="WP_215620833.1">
    <property type="nucleotide sequence ID" value="NZ_CP076134.1"/>
</dbReference>
<keyword evidence="5" id="KW-0804">Transcription</keyword>
<dbReference type="InterPro" id="IPR000847">
    <property type="entry name" value="LysR_HTH_N"/>
</dbReference>
<dbReference type="FunFam" id="1.10.10.10:FF:000001">
    <property type="entry name" value="LysR family transcriptional regulator"/>
    <property type="match status" value="1"/>
</dbReference>
<organism evidence="7 8">
    <name type="scientific">Bradyrhizobium sediminis</name>
    <dbReference type="NCBI Taxonomy" id="2840469"/>
    <lineage>
        <taxon>Bacteria</taxon>
        <taxon>Pseudomonadati</taxon>
        <taxon>Pseudomonadota</taxon>
        <taxon>Alphaproteobacteria</taxon>
        <taxon>Hyphomicrobiales</taxon>
        <taxon>Nitrobacteraceae</taxon>
        <taxon>Bradyrhizobium</taxon>
    </lineage>
</organism>
<dbReference type="PROSITE" id="PS50931">
    <property type="entry name" value="HTH_LYSR"/>
    <property type="match status" value="1"/>
</dbReference>
<keyword evidence="4" id="KW-0238">DNA-binding</keyword>
<dbReference type="CDD" id="cd08420">
    <property type="entry name" value="PBP2_CysL_like"/>
    <property type="match status" value="1"/>
</dbReference>
<dbReference type="GO" id="GO:0003700">
    <property type="term" value="F:DNA-binding transcription factor activity"/>
    <property type="evidence" value="ECO:0007669"/>
    <property type="project" value="InterPro"/>
</dbReference>
<dbReference type="Proteomes" id="UP000680839">
    <property type="component" value="Chromosome"/>
</dbReference>
<reference evidence="7" key="1">
    <citation type="submission" date="2021-06" db="EMBL/GenBank/DDBJ databases">
        <title>Bradyrhizobium sp. S2-20-1 Genome sequencing.</title>
        <authorList>
            <person name="Jin L."/>
        </authorList>
    </citation>
    <scope>NUCLEOTIDE SEQUENCE</scope>
    <source>
        <strain evidence="7">S2-20-1</strain>
    </source>
</reference>
<dbReference type="Gene3D" id="3.40.190.290">
    <property type="match status" value="1"/>
</dbReference>
<dbReference type="AlphaFoldDB" id="A0A975NCF3"/>
<keyword evidence="3" id="KW-0805">Transcription regulation</keyword>
<evidence type="ECO:0000256" key="1">
    <source>
        <dbReference type="ARBA" id="ARBA00003502"/>
    </source>
</evidence>
<sequence length="309" mass="33378">MSLNLHLLRMFAAVVRSGSFSKAAEILNVSQPAISKGVRDFELQVGCRLLNRSPKGVVPTPEGLALSQRAEALFAIERAAEEELSAVRGLHNGSLRIGASTTIATYMIPRYLGAFHRAYPGVDLHLISANTRDIAEQMVAQDIDIGLVEGPVDDRNLIAEPWRTDVMKLIAAPDHAFSAATGPIDPKQLENEVLIVREPGSGSREVVTQALAARGIEPLRTLEIGSTAAIKQVVAAGLGIAIVSAVTVKDQVQLGRLKVLDLRDMTIERTLWQLKQPGRVAMPAARAFEKMLLDRSAFPDERLNQAASA</sequence>
<protein>
    <submittedName>
        <fullName evidence="7">LysR family transcriptional regulator</fullName>
    </submittedName>
</protein>
<evidence type="ECO:0000256" key="5">
    <source>
        <dbReference type="ARBA" id="ARBA00023163"/>
    </source>
</evidence>
<evidence type="ECO:0000313" key="7">
    <source>
        <dbReference type="EMBL" id="QWG11981.1"/>
    </source>
</evidence>
<dbReference type="InterPro" id="IPR036390">
    <property type="entry name" value="WH_DNA-bd_sf"/>
</dbReference>
<dbReference type="Pfam" id="PF03466">
    <property type="entry name" value="LysR_substrate"/>
    <property type="match status" value="1"/>
</dbReference>
<evidence type="ECO:0000256" key="2">
    <source>
        <dbReference type="ARBA" id="ARBA00009437"/>
    </source>
</evidence>
<dbReference type="Gene3D" id="1.10.10.10">
    <property type="entry name" value="Winged helix-like DNA-binding domain superfamily/Winged helix DNA-binding domain"/>
    <property type="match status" value="1"/>
</dbReference>
<gene>
    <name evidence="7" type="ORF">KMZ29_19940</name>
</gene>
<feature type="domain" description="HTH lysR-type" evidence="6">
    <location>
        <begin position="3"/>
        <end position="60"/>
    </location>
</feature>
<evidence type="ECO:0000259" key="6">
    <source>
        <dbReference type="PROSITE" id="PS50931"/>
    </source>
</evidence>
<dbReference type="InterPro" id="IPR005119">
    <property type="entry name" value="LysR_subst-bd"/>
</dbReference>
<name>A0A975NCF3_9BRAD</name>
<dbReference type="SUPFAM" id="SSF53850">
    <property type="entry name" value="Periplasmic binding protein-like II"/>
    <property type="match status" value="1"/>
</dbReference>
<comment type="similarity">
    <text evidence="2">Belongs to the LysR transcriptional regulatory family.</text>
</comment>
<accession>A0A975NCF3</accession>
<evidence type="ECO:0000313" key="8">
    <source>
        <dbReference type="Proteomes" id="UP000680839"/>
    </source>
</evidence>
<dbReference type="EMBL" id="CP076134">
    <property type="protein sequence ID" value="QWG11981.1"/>
    <property type="molecule type" value="Genomic_DNA"/>
</dbReference>
<dbReference type="InterPro" id="IPR036388">
    <property type="entry name" value="WH-like_DNA-bd_sf"/>
</dbReference>
<proteinExistence type="inferred from homology"/>
<evidence type="ECO:0000256" key="4">
    <source>
        <dbReference type="ARBA" id="ARBA00023125"/>
    </source>
</evidence>
<evidence type="ECO:0000256" key="3">
    <source>
        <dbReference type="ARBA" id="ARBA00023015"/>
    </source>
</evidence>
<dbReference type="SUPFAM" id="SSF46785">
    <property type="entry name" value="Winged helix' DNA-binding domain"/>
    <property type="match status" value="1"/>
</dbReference>
<dbReference type="GO" id="GO:0000976">
    <property type="term" value="F:transcription cis-regulatory region binding"/>
    <property type="evidence" value="ECO:0007669"/>
    <property type="project" value="TreeGrafter"/>
</dbReference>
<dbReference type="PANTHER" id="PTHR30126:SF39">
    <property type="entry name" value="HTH-TYPE TRANSCRIPTIONAL REGULATOR CYSL"/>
    <property type="match status" value="1"/>
</dbReference>